<dbReference type="InterPro" id="IPR043129">
    <property type="entry name" value="ATPase_NBD"/>
</dbReference>
<dbReference type="Pfam" id="PF01869">
    <property type="entry name" value="BcrAD_BadFG"/>
    <property type="match status" value="1"/>
</dbReference>
<dbReference type="SUPFAM" id="SSF53067">
    <property type="entry name" value="Actin-like ATPase domain"/>
    <property type="match status" value="1"/>
</dbReference>
<dbReference type="InterPro" id="IPR008275">
    <property type="entry name" value="CoA_E_activase_dom"/>
</dbReference>
<organism evidence="6 7">
    <name type="scientific">Candidatus Desulfobacillus denitrificans</name>
    <dbReference type="NCBI Taxonomy" id="2608985"/>
    <lineage>
        <taxon>Bacteria</taxon>
        <taxon>Pseudomonadati</taxon>
        <taxon>Pseudomonadota</taxon>
        <taxon>Betaproteobacteria</taxon>
        <taxon>Candidatus Desulfobacillus</taxon>
    </lineage>
</organism>
<dbReference type="CDD" id="cd24104">
    <property type="entry name" value="ASKHA_NBD_benz_CoA_BcrA_BadF"/>
    <property type="match status" value="1"/>
</dbReference>
<accession>A0A809S5L0</accession>
<dbReference type="PANTHER" id="PTHR32329:SF2">
    <property type="entry name" value="BIFUNCTIONAL PROTEIN [INCLUDES 2-HYDROXYACYL-COA DEHYDRATASE (N-TER) AND ITS ACTIVATOR DOMAIN (C_TERM)"/>
    <property type="match status" value="1"/>
</dbReference>
<dbReference type="Proteomes" id="UP000662914">
    <property type="component" value="Chromosome"/>
</dbReference>
<dbReference type="GO" id="GO:0051536">
    <property type="term" value="F:iron-sulfur cluster binding"/>
    <property type="evidence" value="ECO:0007669"/>
    <property type="project" value="UniProtKB-KW"/>
</dbReference>
<evidence type="ECO:0000256" key="4">
    <source>
        <dbReference type="ARBA" id="ARBA00023014"/>
    </source>
</evidence>
<proteinExistence type="predicted"/>
<dbReference type="GO" id="GO:0046872">
    <property type="term" value="F:metal ion binding"/>
    <property type="evidence" value="ECO:0007669"/>
    <property type="project" value="UniProtKB-KW"/>
</dbReference>
<keyword evidence="3" id="KW-0408">Iron</keyword>
<dbReference type="NCBIfam" id="TIGR00241">
    <property type="entry name" value="CoA_E_activ"/>
    <property type="match status" value="1"/>
</dbReference>
<comment type="cofactor">
    <cofactor evidence="1">
        <name>[4Fe-4S] cluster</name>
        <dbReference type="ChEBI" id="CHEBI:49883"/>
    </cofactor>
</comment>
<reference evidence="6" key="1">
    <citation type="journal article" name="DNA Res.">
        <title>The physiological potential of anammox bacteria as revealed by their core genome structure.</title>
        <authorList>
            <person name="Okubo T."/>
            <person name="Toyoda A."/>
            <person name="Fukuhara K."/>
            <person name="Uchiyama I."/>
            <person name="Harigaya Y."/>
            <person name="Kuroiwa M."/>
            <person name="Suzuki T."/>
            <person name="Murakami Y."/>
            <person name="Suwa Y."/>
            <person name="Takami H."/>
        </authorList>
    </citation>
    <scope>NUCLEOTIDE SEQUENCE</scope>
    <source>
        <strain evidence="6">317325-3</strain>
    </source>
</reference>
<dbReference type="InterPro" id="IPR002731">
    <property type="entry name" value="ATPase_BadF"/>
</dbReference>
<evidence type="ECO:0000256" key="1">
    <source>
        <dbReference type="ARBA" id="ARBA00001966"/>
    </source>
</evidence>
<evidence type="ECO:0000259" key="5">
    <source>
        <dbReference type="Pfam" id="PF01869"/>
    </source>
</evidence>
<dbReference type="Gene3D" id="3.30.420.40">
    <property type="match status" value="2"/>
</dbReference>
<evidence type="ECO:0000313" key="7">
    <source>
        <dbReference type="Proteomes" id="UP000662914"/>
    </source>
</evidence>
<dbReference type="EMBL" id="AP021857">
    <property type="protein sequence ID" value="BBO21201.1"/>
    <property type="molecule type" value="Genomic_DNA"/>
</dbReference>
<name>A0A809S5L0_9PROT</name>
<evidence type="ECO:0000313" key="6">
    <source>
        <dbReference type="EMBL" id="BBO21201.1"/>
    </source>
</evidence>
<evidence type="ECO:0000256" key="2">
    <source>
        <dbReference type="ARBA" id="ARBA00022723"/>
    </source>
</evidence>
<keyword evidence="4" id="KW-0411">Iron-sulfur</keyword>
<dbReference type="PANTHER" id="PTHR32329">
    <property type="entry name" value="BIFUNCTIONAL PROTEIN [INCLUDES 2-HYDROXYACYL-COA DEHYDRATASE (N-TER) AND ITS ACTIVATOR DOMAIN (C_TERM)-RELATED"/>
    <property type="match status" value="1"/>
</dbReference>
<sequence length="273" mass="28824">MKYVAGVDVGSTQTKAVIVDENRNIVGRALLDMETSMVTVAEDAFRAALDNAGAAESDVVWVAGTGYGRYKITFGKEQITEISCHARGAVTLFPLTRTVIDIGGQDTKAIRVGPDGKVEDFTMNDKCAAGTGRFLGAASYALEMPLSELGPLALKSTNPVRITTTCTVFAESEIISHLAKGILPEDVLMGVHQAITSRCVSLARRVGIEPEVTFTGGVSRNQAMVKLLEAQLGMPINVSQDAHFCGALGAALFSHDRMFGEGAKAAPAMAEEA</sequence>
<dbReference type="AlphaFoldDB" id="A0A809S5L0"/>
<feature type="domain" description="ATPase BadF/BadG/BcrA/BcrD type" evidence="5">
    <location>
        <begin position="6"/>
        <end position="253"/>
    </location>
</feature>
<protein>
    <submittedName>
        <fullName evidence="6">Activator of 2-hydroxyglutaryl-CoA dehydratase</fullName>
    </submittedName>
</protein>
<dbReference type="KEGG" id="ddz:DSYM_19000"/>
<dbReference type="InterPro" id="IPR051805">
    <property type="entry name" value="Dehydratase_Activator_Redct"/>
</dbReference>
<gene>
    <name evidence="6" type="ORF">DSYM_19000</name>
</gene>
<keyword evidence="2" id="KW-0479">Metal-binding</keyword>
<evidence type="ECO:0000256" key="3">
    <source>
        <dbReference type="ARBA" id="ARBA00023004"/>
    </source>
</evidence>